<evidence type="ECO:0000313" key="1">
    <source>
        <dbReference type="EMBL" id="RYC71727.1"/>
    </source>
</evidence>
<organism evidence="1 2">
    <name type="scientific">Spirosoma sordidisoli</name>
    <dbReference type="NCBI Taxonomy" id="2502893"/>
    <lineage>
        <taxon>Bacteria</taxon>
        <taxon>Pseudomonadati</taxon>
        <taxon>Bacteroidota</taxon>
        <taxon>Cytophagia</taxon>
        <taxon>Cytophagales</taxon>
        <taxon>Cytophagaceae</taxon>
        <taxon>Spirosoma</taxon>
    </lineage>
</organism>
<dbReference type="InterPro" id="IPR011042">
    <property type="entry name" value="6-blade_b-propeller_TolB-like"/>
</dbReference>
<dbReference type="InterPro" id="IPR011041">
    <property type="entry name" value="Quinoprot_gluc/sorb_DH_b-prop"/>
</dbReference>
<gene>
    <name evidence="1" type="ORF">EQG79_06240</name>
</gene>
<reference evidence="1 2" key="1">
    <citation type="submission" date="2019-01" db="EMBL/GenBank/DDBJ databases">
        <title>Spirosoma flava sp. nov., a propanil-degrading bacterium isolated from herbicide-contaminated soil.</title>
        <authorList>
            <person name="Zhang L."/>
            <person name="Jiang J.-D."/>
        </authorList>
    </citation>
    <scope>NUCLEOTIDE SEQUENCE [LARGE SCALE GENOMIC DNA]</scope>
    <source>
        <strain evidence="1 2">TY50</strain>
    </source>
</reference>
<dbReference type="Gene3D" id="2.120.10.30">
    <property type="entry name" value="TolB, C-terminal domain"/>
    <property type="match status" value="1"/>
</dbReference>
<accession>A0A4Q2UPR6</accession>
<dbReference type="Proteomes" id="UP000290407">
    <property type="component" value="Unassembled WGS sequence"/>
</dbReference>
<dbReference type="InterPro" id="IPR048031">
    <property type="entry name" value="ScyD/ScyE-like"/>
</dbReference>
<keyword evidence="2" id="KW-1185">Reference proteome</keyword>
<evidence type="ECO:0000313" key="2">
    <source>
        <dbReference type="Proteomes" id="UP000290407"/>
    </source>
</evidence>
<sequence length="404" mass="43622">MVCAVRIRPGRGQLAGIYLLVISKLPINKSLYRCLTKKKGANELFLTFARILNIAVLRSYLLFFLPKTTKRMRTSLLAALSVCTLLLLNSCQDHLVPSGPSRLRVDDVATQLAFPIGMSADNQGRIWVAETAAGMVSVIMPGGQKYPVITGFSVSISPENTPDGLNHLLYKDGMLYILHGIDEKMYIANVGSFKPGDAPVSFNTLKSEAIGQFVLDYKFTDDTEDSNLYNLTFGPDGDLFIADAGANAIIRRAKNGALSVFATLPGLPNPTQVGPPVIQAVPTGITFDGKRFLVSTLSGFPFPVGKARVFQIDVAGNVSLYQDGFTSLVDVLFAPDQNPLILEIAQFGPQGLTPKTGKLIRSVNGQATTLLEGLNLPTDIELGNAANTYYINSLADGKIQKITY</sequence>
<dbReference type="EMBL" id="SBLB01000001">
    <property type="protein sequence ID" value="RYC71727.1"/>
    <property type="molecule type" value="Genomic_DNA"/>
</dbReference>
<proteinExistence type="predicted"/>
<dbReference type="SUPFAM" id="SSF50952">
    <property type="entry name" value="Soluble quinoprotein glucose dehydrogenase"/>
    <property type="match status" value="1"/>
</dbReference>
<protein>
    <submittedName>
        <fullName evidence="1">ScyD/ScyE family protein</fullName>
    </submittedName>
</protein>
<comment type="caution">
    <text evidence="1">The sequence shown here is derived from an EMBL/GenBank/DDBJ whole genome shotgun (WGS) entry which is preliminary data.</text>
</comment>
<dbReference type="AlphaFoldDB" id="A0A4Q2UPR6"/>
<dbReference type="NCBIfam" id="NF033206">
    <property type="entry name" value="ScyE_fam"/>
    <property type="match status" value="1"/>
</dbReference>
<name>A0A4Q2UPR6_9BACT</name>